<name>A0A9W6UL64_9ACTN</name>
<evidence type="ECO:0000256" key="7">
    <source>
        <dbReference type="SAM" id="MobiDB-lite"/>
    </source>
</evidence>
<dbReference type="GO" id="GO:0015297">
    <property type="term" value="F:antiporter activity"/>
    <property type="evidence" value="ECO:0007669"/>
    <property type="project" value="InterPro"/>
</dbReference>
<keyword evidence="5" id="KW-0406">Ion transport</keyword>
<dbReference type="RefSeq" id="WP_285761873.1">
    <property type="nucleotide sequence ID" value="NZ_BSQG01000013.1"/>
</dbReference>
<protein>
    <recommendedName>
        <fullName evidence="9">Cation/H+ exchanger transmembrane domain-containing protein</fullName>
    </recommendedName>
</protein>
<proteinExistence type="predicted"/>
<evidence type="ECO:0000256" key="6">
    <source>
        <dbReference type="ARBA" id="ARBA00023136"/>
    </source>
</evidence>
<comment type="caution">
    <text evidence="10">The sequence shown here is derived from an EMBL/GenBank/DDBJ whole genome shotgun (WGS) entry which is preliminary data.</text>
</comment>
<evidence type="ECO:0000256" key="4">
    <source>
        <dbReference type="ARBA" id="ARBA00022989"/>
    </source>
</evidence>
<keyword evidence="11" id="KW-1185">Reference proteome</keyword>
<keyword evidence="3 8" id="KW-0812">Transmembrane</keyword>
<feature type="transmembrane region" description="Helical" evidence="8">
    <location>
        <begin position="103"/>
        <end position="125"/>
    </location>
</feature>
<dbReference type="GO" id="GO:0016020">
    <property type="term" value="C:membrane"/>
    <property type="evidence" value="ECO:0007669"/>
    <property type="project" value="UniProtKB-SubCell"/>
</dbReference>
<feature type="transmembrane region" description="Helical" evidence="8">
    <location>
        <begin position="201"/>
        <end position="219"/>
    </location>
</feature>
<dbReference type="AlphaFoldDB" id="A0A9W6UL64"/>
<evidence type="ECO:0000313" key="11">
    <source>
        <dbReference type="Proteomes" id="UP001165092"/>
    </source>
</evidence>
<evidence type="ECO:0000256" key="2">
    <source>
        <dbReference type="ARBA" id="ARBA00022448"/>
    </source>
</evidence>
<dbReference type="GO" id="GO:1902600">
    <property type="term" value="P:proton transmembrane transport"/>
    <property type="evidence" value="ECO:0007669"/>
    <property type="project" value="InterPro"/>
</dbReference>
<evidence type="ECO:0000256" key="8">
    <source>
        <dbReference type="SAM" id="Phobius"/>
    </source>
</evidence>
<dbReference type="EMBL" id="BSQG01000013">
    <property type="protein sequence ID" value="GLU50343.1"/>
    <property type="molecule type" value="Genomic_DNA"/>
</dbReference>
<dbReference type="Proteomes" id="UP001165092">
    <property type="component" value="Unassembled WGS sequence"/>
</dbReference>
<feature type="transmembrane region" description="Helical" evidence="8">
    <location>
        <begin position="175"/>
        <end position="195"/>
    </location>
</feature>
<feature type="transmembrane region" description="Helical" evidence="8">
    <location>
        <begin position="41"/>
        <end position="60"/>
    </location>
</feature>
<dbReference type="PANTHER" id="PTHR32468:SF0">
    <property type="entry name" value="K(+)_H(+) ANTIPORTER 1"/>
    <property type="match status" value="1"/>
</dbReference>
<keyword evidence="4 8" id="KW-1133">Transmembrane helix</keyword>
<feature type="transmembrane region" description="Helical" evidence="8">
    <location>
        <begin position="137"/>
        <end position="163"/>
    </location>
</feature>
<evidence type="ECO:0000259" key="9">
    <source>
        <dbReference type="Pfam" id="PF00999"/>
    </source>
</evidence>
<dbReference type="PANTHER" id="PTHR32468">
    <property type="entry name" value="CATION/H + ANTIPORTER"/>
    <property type="match status" value="1"/>
</dbReference>
<feature type="transmembrane region" description="Helical" evidence="8">
    <location>
        <begin position="12"/>
        <end position="29"/>
    </location>
</feature>
<feature type="transmembrane region" description="Helical" evidence="8">
    <location>
        <begin position="379"/>
        <end position="402"/>
    </location>
</feature>
<dbReference type="InterPro" id="IPR038770">
    <property type="entry name" value="Na+/solute_symporter_sf"/>
</dbReference>
<feature type="region of interest" description="Disordered" evidence="7">
    <location>
        <begin position="410"/>
        <end position="440"/>
    </location>
</feature>
<evidence type="ECO:0000256" key="1">
    <source>
        <dbReference type="ARBA" id="ARBA00004141"/>
    </source>
</evidence>
<dbReference type="InterPro" id="IPR006153">
    <property type="entry name" value="Cation/H_exchanger_TM"/>
</dbReference>
<gene>
    <name evidence="10" type="ORF">Nans01_46940</name>
</gene>
<keyword evidence="6 8" id="KW-0472">Membrane</keyword>
<feature type="transmembrane region" description="Helical" evidence="8">
    <location>
        <begin position="231"/>
        <end position="251"/>
    </location>
</feature>
<accession>A0A9W6UL64</accession>
<dbReference type="Gene3D" id="1.20.1530.20">
    <property type="match status" value="1"/>
</dbReference>
<evidence type="ECO:0000313" key="10">
    <source>
        <dbReference type="EMBL" id="GLU50343.1"/>
    </source>
</evidence>
<feature type="transmembrane region" description="Helical" evidence="8">
    <location>
        <begin position="257"/>
        <end position="273"/>
    </location>
</feature>
<feature type="transmembrane region" description="Helical" evidence="8">
    <location>
        <begin position="72"/>
        <end position="91"/>
    </location>
</feature>
<evidence type="ECO:0000256" key="3">
    <source>
        <dbReference type="ARBA" id="ARBA00022692"/>
    </source>
</evidence>
<keyword evidence="2" id="KW-0813">Transport</keyword>
<feature type="domain" description="Cation/H+ exchanger transmembrane" evidence="9">
    <location>
        <begin position="20"/>
        <end position="399"/>
    </location>
</feature>
<dbReference type="Pfam" id="PF00999">
    <property type="entry name" value="Na_H_Exchanger"/>
    <property type="match status" value="1"/>
</dbReference>
<dbReference type="InterPro" id="IPR050794">
    <property type="entry name" value="CPA2_transporter"/>
</dbReference>
<evidence type="ECO:0000256" key="5">
    <source>
        <dbReference type="ARBA" id="ARBA00023065"/>
    </source>
</evidence>
<reference evidence="10" key="1">
    <citation type="submission" date="2023-02" db="EMBL/GenBank/DDBJ databases">
        <title>Nocardiopsis ansamitocini NBRC 112285.</title>
        <authorList>
            <person name="Ichikawa N."/>
            <person name="Sato H."/>
            <person name="Tonouchi N."/>
        </authorList>
    </citation>
    <scope>NUCLEOTIDE SEQUENCE</scope>
    <source>
        <strain evidence="10">NBRC 112285</strain>
    </source>
</reference>
<sequence>MPATPVEALHAAVALAVVLLLAWLGRIVFRAIGQPPVIGEIVVGLLLGPAVIALAGRAALEALLPGTVVEVLRHLGHAGLMLFLLGIAYEMRVRGAGTGSRPVAWVAVTSFLPALAAGALLALWIDRTGPTALRGDAPLPSFLLLLAVALAVTAVPVLARILADRGMTTTTAGRLSLQAAVVIDVPAWLLLAVAVGGAGSGLFVALAVLVGCVVLVALVRPLVRSGPADRLFARSPLLGAVLVGGFTLAMAWTTEHLGLTSLFGAFLVGFVLPRPGSLAPWPEIVGRVSRVGSLLMPVFFLVTGATVLSGPLSGMSWTMMAAVTAVAIVVKTAGGYLGGRLGGESHWTGLRLAALMNTRGLTEIVVLQAGYSAGILPPALFLALLGMTLITTCLTAPLLTVIDFVAARSSGRPPHPPAPSDARETPATPEAPGRPAEEPS</sequence>
<comment type="subcellular location">
    <subcellularLocation>
        <location evidence="1">Membrane</location>
        <topology evidence="1">Multi-pass membrane protein</topology>
    </subcellularLocation>
</comment>
<organism evidence="10 11">
    <name type="scientific">Nocardiopsis ansamitocini</name>
    <dbReference type="NCBI Taxonomy" id="1670832"/>
    <lineage>
        <taxon>Bacteria</taxon>
        <taxon>Bacillati</taxon>
        <taxon>Actinomycetota</taxon>
        <taxon>Actinomycetes</taxon>
        <taxon>Streptosporangiales</taxon>
        <taxon>Nocardiopsidaceae</taxon>
        <taxon>Nocardiopsis</taxon>
    </lineage>
</organism>
<feature type="transmembrane region" description="Helical" evidence="8">
    <location>
        <begin position="294"/>
        <end position="312"/>
    </location>
</feature>